<keyword evidence="4 5" id="KW-0472">Membrane</keyword>
<feature type="transmembrane region" description="Helical" evidence="5">
    <location>
        <begin position="69"/>
        <end position="87"/>
    </location>
</feature>
<protein>
    <submittedName>
        <fullName evidence="6">DUF4870 domain-containing protein</fullName>
    </submittedName>
</protein>
<evidence type="ECO:0000313" key="6">
    <source>
        <dbReference type="EMBL" id="QIP16733.1"/>
    </source>
</evidence>
<dbReference type="InterPro" id="IPR019109">
    <property type="entry name" value="MamF_MmsF"/>
</dbReference>
<evidence type="ECO:0000256" key="2">
    <source>
        <dbReference type="ARBA" id="ARBA00022692"/>
    </source>
</evidence>
<evidence type="ECO:0000256" key="5">
    <source>
        <dbReference type="SAM" id="Phobius"/>
    </source>
</evidence>
<dbReference type="EMBL" id="CP050063">
    <property type="protein sequence ID" value="QIP16733.1"/>
    <property type="molecule type" value="Genomic_DNA"/>
</dbReference>
<dbReference type="KEGG" id="spib:G8759_30875"/>
<accession>A0A6G9AX04</accession>
<evidence type="ECO:0000313" key="7">
    <source>
        <dbReference type="Proteomes" id="UP000501802"/>
    </source>
</evidence>
<reference evidence="6 7" key="1">
    <citation type="submission" date="2020-03" db="EMBL/GenBank/DDBJ databases">
        <authorList>
            <person name="Kim M.K."/>
        </authorList>
    </citation>
    <scope>NUCLEOTIDE SEQUENCE [LARGE SCALE GENOMIC DNA]</scope>
    <source>
        <strain evidence="6 7">BT328</strain>
    </source>
</reference>
<sequence>MENQPSTPPLSPAPVPLSESDARMWAMFTHLSALPGSFVLIGSIVLPLVIWQIQKEKSPFVDFHGKEAVNFNITIAIAACLSFLLMLILIGVFLIWVVGVVWLVFTVIAAVKANNGEYYRYPLTIRFIK</sequence>
<name>A0A6G9AX04_9BACT</name>
<feature type="transmembrane region" description="Helical" evidence="5">
    <location>
        <begin position="24"/>
        <end position="49"/>
    </location>
</feature>
<organism evidence="6 7">
    <name type="scientific">Spirosoma aureum</name>
    <dbReference type="NCBI Taxonomy" id="2692134"/>
    <lineage>
        <taxon>Bacteria</taxon>
        <taxon>Pseudomonadati</taxon>
        <taxon>Bacteroidota</taxon>
        <taxon>Cytophagia</taxon>
        <taxon>Cytophagales</taxon>
        <taxon>Cytophagaceae</taxon>
        <taxon>Spirosoma</taxon>
    </lineage>
</organism>
<evidence type="ECO:0000256" key="4">
    <source>
        <dbReference type="ARBA" id="ARBA00023136"/>
    </source>
</evidence>
<dbReference type="RefSeq" id="WP_167216901.1">
    <property type="nucleotide sequence ID" value="NZ_CP050063.1"/>
</dbReference>
<proteinExistence type="predicted"/>
<comment type="subcellular location">
    <subcellularLocation>
        <location evidence="1">Membrane</location>
        <topology evidence="1">Multi-pass membrane protein</topology>
    </subcellularLocation>
</comment>
<evidence type="ECO:0000256" key="1">
    <source>
        <dbReference type="ARBA" id="ARBA00004141"/>
    </source>
</evidence>
<dbReference type="Proteomes" id="UP000501802">
    <property type="component" value="Chromosome"/>
</dbReference>
<keyword evidence="7" id="KW-1185">Reference proteome</keyword>
<keyword evidence="2 5" id="KW-0812">Transmembrane</keyword>
<gene>
    <name evidence="6" type="ORF">G8759_30875</name>
</gene>
<keyword evidence="3 5" id="KW-1133">Transmembrane helix</keyword>
<dbReference type="AlphaFoldDB" id="A0A6G9AX04"/>
<evidence type="ECO:0000256" key="3">
    <source>
        <dbReference type="ARBA" id="ARBA00022989"/>
    </source>
</evidence>
<dbReference type="Pfam" id="PF09685">
    <property type="entry name" value="MamF_MmsF"/>
    <property type="match status" value="1"/>
</dbReference>
<feature type="transmembrane region" description="Helical" evidence="5">
    <location>
        <begin position="93"/>
        <end position="111"/>
    </location>
</feature>